<proteinExistence type="predicted"/>
<name>A0A2H5Y5X9_9CHLR</name>
<feature type="domain" description="Nudix hydrolase" evidence="1">
    <location>
        <begin position="50"/>
        <end position="177"/>
    </location>
</feature>
<dbReference type="PANTHER" id="PTHR43222">
    <property type="entry name" value="NUDIX HYDROLASE 23"/>
    <property type="match status" value="1"/>
</dbReference>
<dbReference type="EC" id="3.6.1.-" evidence="2"/>
<dbReference type="InterPro" id="IPR029401">
    <property type="entry name" value="Nudix_N"/>
</dbReference>
<dbReference type="Proteomes" id="UP000236642">
    <property type="component" value="Unassembled WGS sequence"/>
</dbReference>
<dbReference type="InterPro" id="IPR000086">
    <property type="entry name" value="NUDIX_hydrolase_dom"/>
</dbReference>
<sequence>MGADSLAPDEDPGMGSEPFLFCPRCGARLTHRFLFGRERPVCPACGYIVFYDPKVAVGVLVEQDGKVLLVRRRYDPGKGGWALPAGFVEIDEGPVAAAIRECREETGLLIRICGLLDVFAVSMDPRGPAVLIVYHGVPIGGSLQPGDDALEAGFFPPDGLPSPLVFASTRRALWRWRRTKGLLERRF</sequence>
<evidence type="ECO:0000313" key="2">
    <source>
        <dbReference type="EMBL" id="GBD08853.1"/>
    </source>
</evidence>
<evidence type="ECO:0000313" key="3">
    <source>
        <dbReference type="Proteomes" id="UP000236642"/>
    </source>
</evidence>
<dbReference type="GO" id="GO:0016787">
    <property type="term" value="F:hydrolase activity"/>
    <property type="evidence" value="ECO:0007669"/>
    <property type="project" value="UniProtKB-KW"/>
</dbReference>
<protein>
    <submittedName>
        <fullName evidence="2">Phosphatase NudJ</fullName>
        <ecNumber evidence="2">3.6.1.-</ecNumber>
    </submittedName>
</protein>
<evidence type="ECO:0000259" key="1">
    <source>
        <dbReference type="PROSITE" id="PS51462"/>
    </source>
</evidence>
<comment type="caution">
    <text evidence="2">The sequence shown here is derived from an EMBL/GenBank/DDBJ whole genome shotgun (WGS) entry which is preliminary data.</text>
</comment>
<dbReference type="SUPFAM" id="SSF55811">
    <property type="entry name" value="Nudix"/>
    <property type="match status" value="1"/>
</dbReference>
<dbReference type="PANTHER" id="PTHR43222:SF2">
    <property type="entry name" value="NUDIX HYDROLASE 23, CHLOROPLASTIC"/>
    <property type="match status" value="1"/>
</dbReference>
<dbReference type="EMBL" id="BEHY01000019">
    <property type="protein sequence ID" value="GBD08853.1"/>
    <property type="molecule type" value="Genomic_DNA"/>
</dbReference>
<dbReference type="CDD" id="cd04673">
    <property type="entry name" value="NUDIX_ADPRase"/>
    <property type="match status" value="1"/>
</dbReference>
<dbReference type="InterPro" id="IPR015797">
    <property type="entry name" value="NUDIX_hydrolase-like_dom_sf"/>
</dbReference>
<dbReference type="AlphaFoldDB" id="A0A2H5Y5X9"/>
<accession>A0A2H5Y5X9</accession>
<keyword evidence="2" id="KW-0378">Hydrolase</keyword>
<reference evidence="3" key="1">
    <citation type="submission" date="2017-09" db="EMBL/GenBank/DDBJ databases">
        <title>Metaegenomics of thermophilic ammonia-oxidizing enrichment culture.</title>
        <authorList>
            <person name="Kato S."/>
            <person name="Suzuki K."/>
        </authorList>
    </citation>
    <scope>NUCLEOTIDE SEQUENCE [LARGE SCALE GENOMIC DNA]</scope>
</reference>
<organism evidence="2 3">
    <name type="scientific">Candidatus Thermoflexus japonica</name>
    <dbReference type="NCBI Taxonomy" id="2035417"/>
    <lineage>
        <taxon>Bacteria</taxon>
        <taxon>Bacillati</taxon>
        <taxon>Chloroflexota</taxon>
        <taxon>Thermoflexia</taxon>
        <taxon>Thermoflexales</taxon>
        <taxon>Thermoflexaceae</taxon>
        <taxon>Thermoflexus</taxon>
    </lineage>
</organism>
<dbReference type="Gene3D" id="3.90.79.10">
    <property type="entry name" value="Nucleoside Triphosphate Pyrophosphohydrolase"/>
    <property type="match status" value="1"/>
</dbReference>
<dbReference type="Pfam" id="PF00293">
    <property type="entry name" value="NUDIX"/>
    <property type="match status" value="1"/>
</dbReference>
<dbReference type="Pfam" id="PF14803">
    <property type="entry name" value="Zn_ribbon_Nudix"/>
    <property type="match status" value="1"/>
</dbReference>
<gene>
    <name evidence="2" type="primary">nudJ</name>
    <name evidence="2" type="ORF">HRbin22_01096</name>
</gene>
<dbReference type="PROSITE" id="PS51462">
    <property type="entry name" value="NUDIX"/>
    <property type="match status" value="1"/>
</dbReference>